<keyword evidence="1" id="KW-0812">Transmembrane</keyword>
<dbReference type="GeneID" id="14691979"/>
<dbReference type="AlphaFoldDB" id="K6UCX9"/>
<keyword evidence="1" id="KW-0472">Membrane</keyword>
<proteinExistence type="predicted"/>
<dbReference type="EMBL" id="DF157099">
    <property type="protein sequence ID" value="GAB65631.1"/>
    <property type="molecule type" value="Genomic_DNA"/>
</dbReference>
<gene>
    <name evidence="2" type="ORF">PCYB_071330</name>
</gene>
<reference evidence="2 3" key="1">
    <citation type="journal article" date="2012" name="Nat. Genet.">
        <title>Plasmodium cynomolgi genome sequences provide insight into Plasmodium vivax and the monkey malaria clade.</title>
        <authorList>
            <person name="Tachibana S."/>
            <person name="Sullivan S.A."/>
            <person name="Kawai S."/>
            <person name="Nakamura S."/>
            <person name="Kim H.R."/>
            <person name="Goto N."/>
            <person name="Arisue N."/>
            <person name="Palacpac N.M.Q."/>
            <person name="Honma H."/>
            <person name="Yagi M."/>
            <person name="Tougan T."/>
            <person name="Katakai Y."/>
            <person name="Kaneko O."/>
            <person name="Mita T."/>
            <person name="Kita K."/>
            <person name="Yasutomi Y."/>
            <person name="Sutton P.L."/>
            <person name="Shakhbatyan R."/>
            <person name="Horii T."/>
            <person name="Yasunaga T."/>
            <person name="Barnwell J.W."/>
            <person name="Escalante A.A."/>
            <person name="Carlton J.M."/>
            <person name="Tanabe K."/>
        </authorList>
    </citation>
    <scope>NUCLEOTIDE SEQUENCE [LARGE SCALE GENOMIC DNA]</scope>
    <source>
        <strain evidence="2 3">B</strain>
    </source>
</reference>
<evidence type="ECO:0000313" key="3">
    <source>
        <dbReference type="Proteomes" id="UP000006319"/>
    </source>
</evidence>
<dbReference type="KEGG" id="pcy:PCYB_071330"/>
<keyword evidence="3" id="KW-1185">Reference proteome</keyword>
<sequence>MYDLGNKNKFDVKKCIKKYRVCIILHVLLAGLQLLTPRPFLFMSHLLVVVIGIDCFCSSYLTFKYFCFTVVNMICGITDFIWLLFKCIGKNRFKWLDPQHYWKIINVDNLFLEFFSTALHYMFEEKKTDDSTQNVHKKHEYIKNFFKLLPVQKKTYAWKIYIELFIILVGIFLYFIGSYISWQLYKYTLNYNQNDLLLSKYHYGTFHEENSKTSPTTQSEFIPFIGQPYRISDFLEKN</sequence>
<dbReference type="VEuPathDB" id="PlasmoDB:PCYB_071330"/>
<feature type="transmembrane region" description="Helical" evidence="1">
    <location>
        <begin position="160"/>
        <end position="182"/>
    </location>
</feature>
<protein>
    <submittedName>
        <fullName evidence="2">Uncharacterized protein</fullName>
    </submittedName>
</protein>
<dbReference type="OrthoDB" id="368498at2759"/>
<feature type="transmembrane region" description="Helical" evidence="1">
    <location>
        <begin position="21"/>
        <end position="43"/>
    </location>
</feature>
<keyword evidence="1" id="KW-1133">Transmembrane helix</keyword>
<dbReference type="PhylomeDB" id="K6UCX9"/>
<feature type="transmembrane region" description="Helical" evidence="1">
    <location>
        <begin position="63"/>
        <end position="85"/>
    </location>
</feature>
<accession>K6UCX9</accession>
<dbReference type="RefSeq" id="XP_004221578.1">
    <property type="nucleotide sequence ID" value="XM_004221530.1"/>
</dbReference>
<dbReference type="Proteomes" id="UP000006319">
    <property type="component" value="Chromosome 7"/>
</dbReference>
<evidence type="ECO:0000256" key="1">
    <source>
        <dbReference type="SAM" id="Phobius"/>
    </source>
</evidence>
<organism evidence="2 3">
    <name type="scientific">Plasmodium cynomolgi (strain B)</name>
    <dbReference type="NCBI Taxonomy" id="1120755"/>
    <lineage>
        <taxon>Eukaryota</taxon>
        <taxon>Sar</taxon>
        <taxon>Alveolata</taxon>
        <taxon>Apicomplexa</taxon>
        <taxon>Aconoidasida</taxon>
        <taxon>Haemosporida</taxon>
        <taxon>Plasmodiidae</taxon>
        <taxon>Plasmodium</taxon>
        <taxon>Plasmodium (Plasmodium)</taxon>
    </lineage>
</organism>
<dbReference type="eggNOG" id="ENOG502SWM2">
    <property type="taxonomic scope" value="Eukaryota"/>
</dbReference>
<evidence type="ECO:0000313" key="2">
    <source>
        <dbReference type="EMBL" id="GAB65631.1"/>
    </source>
</evidence>
<feature type="non-terminal residue" evidence="2">
    <location>
        <position position="238"/>
    </location>
</feature>
<dbReference type="OMA" id="TYAWKIY"/>
<name>K6UCX9_PLACD</name>